<evidence type="ECO:0000313" key="3">
    <source>
        <dbReference type="EMBL" id="QTX32754.1"/>
    </source>
</evidence>
<gene>
    <name evidence="3" type="ORF">KAR29_02115</name>
</gene>
<dbReference type="KEGG" id="aram:KAR29_02115"/>
<evidence type="ECO:0000313" key="4">
    <source>
        <dbReference type="Proteomes" id="UP000671879"/>
    </source>
</evidence>
<sequence length="236" mass="25334">MIEEKLWAAAQAAAGDSIVVEVVRGVHFTAVFLGNGAVGVACTFVARGEGEEWSQPLLLHLPLETAELLLLARSPHLGDRSIALATANALLQAEDPPSREELPPLKNETEIVVVGNVGGLVRELKEKGHRLRVFDENDKNSLPLDMAGRRLAEADLVILAANTIINGSWTSLLARARSAWIAGPCCPLVPPLFEGTPVKWLVGRRVTDGEKLGRLLTRGGGLAQLEPCMERVVLPV</sequence>
<feature type="domain" description="DUF4213" evidence="2">
    <location>
        <begin position="10"/>
        <end position="91"/>
    </location>
</feature>
<dbReference type="Gene3D" id="3.40.50.11590">
    <property type="match status" value="1"/>
</dbReference>
<dbReference type="SUPFAM" id="SSF159713">
    <property type="entry name" value="Dhaf3308-like"/>
    <property type="match status" value="1"/>
</dbReference>
<evidence type="ECO:0000259" key="2">
    <source>
        <dbReference type="Pfam" id="PF13938"/>
    </source>
</evidence>
<feature type="domain" description="Putative heavy-metal chelation" evidence="1">
    <location>
        <begin position="105"/>
        <end position="231"/>
    </location>
</feature>
<evidence type="ECO:0008006" key="5">
    <source>
        <dbReference type="Google" id="ProtNLM"/>
    </source>
</evidence>
<dbReference type="EMBL" id="CP072943">
    <property type="protein sequence ID" value="QTX32754.1"/>
    <property type="molecule type" value="Genomic_DNA"/>
</dbReference>
<dbReference type="RefSeq" id="WP_274374007.1">
    <property type="nucleotide sequence ID" value="NZ_CP072943.1"/>
</dbReference>
<accession>A0A9Q7EWE9</accession>
<keyword evidence="4" id="KW-1185">Reference proteome</keyword>
<dbReference type="AlphaFoldDB" id="A0A9Q7EWE9"/>
<name>A0A9Q7EWE9_9BACT</name>
<dbReference type="Proteomes" id="UP000671879">
    <property type="component" value="Chromosome"/>
</dbReference>
<dbReference type="InterPro" id="IPR007161">
    <property type="entry name" value="DUF364"/>
</dbReference>
<proteinExistence type="predicted"/>
<organism evidence="3 4">
    <name type="scientific">Aminithiophilus ramosus</name>
    <dbReference type="NCBI Taxonomy" id="3029084"/>
    <lineage>
        <taxon>Bacteria</taxon>
        <taxon>Thermotogati</taxon>
        <taxon>Synergistota</taxon>
        <taxon>Synergistia</taxon>
        <taxon>Synergistales</taxon>
        <taxon>Aminithiophilaceae</taxon>
        <taxon>Aminithiophilus</taxon>
    </lineage>
</organism>
<evidence type="ECO:0000259" key="1">
    <source>
        <dbReference type="Pfam" id="PF04016"/>
    </source>
</evidence>
<dbReference type="Pfam" id="PF04016">
    <property type="entry name" value="DUF364"/>
    <property type="match status" value="1"/>
</dbReference>
<reference evidence="4" key="1">
    <citation type="submission" date="2021-04" db="EMBL/GenBank/DDBJ databases">
        <title>A novel Synergistetes isolate from a pyrite-forming mixed culture.</title>
        <authorList>
            <person name="Bunk B."/>
            <person name="Sproer C."/>
            <person name="Spring S."/>
            <person name="Pester M."/>
        </authorList>
    </citation>
    <scope>NUCLEOTIDE SEQUENCE [LARGE SCALE GENOMIC DNA]</scope>
    <source>
        <strain evidence="4">J.5.4.2-T.3.5.2</strain>
    </source>
</reference>
<dbReference type="InterPro" id="IPR025251">
    <property type="entry name" value="DUF4213"/>
</dbReference>
<dbReference type="Pfam" id="PF13938">
    <property type="entry name" value="DUF4213"/>
    <property type="match status" value="1"/>
</dbReference>
<protein>
    <recommendedName>
        <fullName evidence="5">Heavy-metal chelation domain-containing protein</fullName>
    </recommendedName>
</protein>